<reference evidence="3" key="1">
    <citation type="submission" date="2020-05" db="EMBL/GenBank/DDBJ databases">
        <title>Phylogenomic resolution of chytrid fungi.</title>
        <authorList>
            <person name="Stajich J.E."/>
            <person name="Amses K."/>
            <person name="Simmons R."/>
            <person name="Seto K."/>
            <person name="Myers J."/>
            <person name="Bonds A."/>
            <person name="Quandt C.A."/>
            <person name="Barry K."/>
            <person name="Liu P."/>
            <person name="Grigoriev I."/>
            <person name="Longcore J.E."/>
            <person name="James T.Y."/>
        </authorList>
    </citation>
    <scope>NUCLEOTIDE SEQUENCE</scope>
    <source>
        <strain evidence="3">JEL0318</strain>
    </source>
</reference>
<feature type="region of interest" description="Disordered" evidence="1">
    <location>
        <begin position="29"/>
        <end position="103"/>
    </location>
</feature>
<evidence type="ECO:0000313" key="3">
    <source>
        <dbReference type="EMBL" id="KAJ3052901.1"/>
    </source>
</evidence>
<feature type="signal peptide" evidence="2">
    <location>
        <begin position="1"/>
        <end position="20"/>
    </location>
</feature>
<dbReference type="Proteomes" id="UP001212841">
    <property type="component" value="Unassembled WGS sequence"/>
</dbReference>
<accession>A0AAD5SGQ6</accession>
<organism evidence="3 4">
    <name type="scientific">Rhizophlyctis rosea</name>
    <dbReference type="NCBI Taxonomy" id="64517"/>
    <lineage>
        <taxon>Eukaryota</taxon>
        <taxon>Fungi</taxon>
        <taxon>Fungi incertae sedis</taxon>
        <taxon>Chytridiomycota</taxon>
        <taxon>Chytridiomycota incertae sedis</taxon>
        <taxon>Chytridiomycetes</taxon>
        <taxon>Rhizophlyctidales</taxon>
        <taxon>Rhizophlyctidaceae</taxon>
        <taxon>Rhizophlyctis</taxon>
    </lineage>
</organism>
<protein>
    <submittedName>
        <fullName evidence="3">Uncharacterized protein</fullName>
    </submittedName>
</protein>
<evidence type="ECO:0000313" key="4">
    <source>
        <dbReference type="Proteomes" id="UP001212841"/>
    </source>
</evidence>
<keyword evidence="2" id="KW-0732">Signal</keyword>
<gene>
    <name evidence="3" type="ORF">HK097_005434</name>
</gene>
<sequence length="103" mass="11385">MPSSRSRFIAIALLITLVFSVLYTFSSPSSSSLWLEDSDEPPSRLQSSSRNNDPYKPIPKVPAPLRLTEDDEKDDGEDETESKRVGGAKLGNVIMPKMANETQ</sequence>
<evidence type="ECO:0000256" key="1">
    <source>
        <dbReference type="SAM" id="MobiDB-lite"/>
    </source>
</evidence>
<feature type="chain" id="PRO_5041928470" evidence="2">
    <location>
        <begin position="21"/>
        <end position="103"/>
    </location>
</feature>
<dbReference type="AlphaFoldDB" id="A0AAD5SGQ6"/>
<name>A0AAD5SGQ6_9FUNG</name>
<evidence type="ECO:0000256" key="2">
    <source>
        <dbReference type="SAM" id="SignalP"/>
    </source>
</evidence>
<feature type="non-terminal residue" evidence="3">
    <location>
        <position position="103"/>
    </location>
</feature>
<feature type="compositionally biased region" description="Acidic residues" evidence="1">
    <location>
        <begin position="69"/>
        <end position="80"/>
    </location>
</feature>
<proteinExistence type="predicted"/>
<keyword evidence="4" id="KW-1185">Reference proteome</keyword>
<dbReference type="EMBL" id="JADGJD010000255">
    <property type="protein sequence ID" value="KAJ3052901.1"/>
    <property type="molecule type" value="Genomic_DNA"/>
</dbReference>
<comment type="caution">
    <text evidence="3">The sequence shown here is derived from an EMBL/GenBank/DDBJ whole genome shotgun (WGS) entry which is preliminary data.</text>
</comment>